<feature type="transmembrane region" description="Helical" evidence="13">
    <location>
        <begin position="158"/>
        <end position="178"/>
    </location>
</feature>
<dbReference type="GO" id="GO:0005886">
    <property type="term" value="C:plasma membrane"/>
    <property type="evidence" value="ECO:0007669"/>
    <property type="project" value="UniProtKB-SubCell"/>
</dbReference>
<keyword evidence="6" id="KW-0633">Potassium transport</keyword>
<dbReference type="PROSITE" id="PS51201">
    <property type="entry name" value="RCK_N"/>
    <property type="match status" value="1"/>
</dbReference>
<dbReference type="GO" id="GO:1902600">
    <property type="term" value="P:proton transmembrane transport"/>
    <property type="evidence" value="ECO:0007669"/>
    <property type="project" value="InterPro"/>
</dbReference>
<dbReference type="Proteomes" id="UP000277326">
    <property type="component" value="Unassembled WGS sequence"/>
</dbReference>
<comment type="function">
    <text evidence="1">Part of a potassium transport system.</text>
</comment>
<feature type="transmembrane region" description="Helical" evidence="13">
    <location>
        <begin position="307"/>
        <end position="330"/>
    </location>
</feature>
<evidence type="ECO:0000259" key="15">
    <source>
        <dbReference type="PROSITE" id="PS51202"/>
    </source>
</evidence>
<dbReference type="PRINTS" id="PR00335">
    <property type="entry name" value="KUPTAKETRKA"/>
</dbReference>
<feature type="transmembrane region" description="Helical" evidence="13">
    <location>
        <begin position="283"/>
        <end position="301"/>
    </location>
</feature>
<feature type="transmembrane region" description="Helical" evidence="13">
    <location>
        <begin position="253"/>
        <end position="271"/>
    </location>
</feature>
<dbReference type="InterPro" id="IPR036291">
    <property type="entry name" value="NAD(P)-bd_dom_sf"/>
</dbReference>
<evidence type="ECO:0000256" key="6">
    <source>
        <dbReference type="ARBA" id="ARBA00022538"/>
    </source>
</evidence>
<evidence type="ECO:0000256" key="5">
    <source>
        <dbReference type="ARBA" id="ARBA00022475"/>
    </source>
</evidence>
<feature type="transmembrane region" description="Helical" evidence="13">
    <location>
        <begin position="190"/>
        <end position="212"/>
    </location>
</feature>
<evidence type="ECO:0000313" key="16">
    <source>
        <dbReference type="EMBL" id="RMB25319.1"/>
    </source>
</evidence>
<dbReference type="Gene3D" id="3.40.50.720">
    <property type="entry name" value="NAD(P)-binding Rossmann-like Domain"/>
    <property type="match status" value="1"/>
</dbReference>
<dbReference type="Gene3D" id="3.30.70.1450">
    <property type="entry name" value="Regulator of K+ conductance, C-terminal domain"/>
    <property type="match status" value="1"/>
</dbReference>
<feature type="domain" description="RCK C-terminal" evidence="15">
    <location>
        <begin position="540"/>
        <end position="622"/>
    </location>
</feature>
<evidence type="ECO:0000256" key="3">
    <source>
        <dbReference type="ARBA" id="ARBA00022448"/>
    </source>
</evidence>
<dbReference type="InterPro" id="IPR003148">
    <property type="entry name" value="RCK_N"/>
</dbReference>
<dbReference type="Pfam" id="PF02080">
    <property type="entry name" value="TrkA_C"/>
    <property type="match status" value="1"/>
</dbReference>
<evidence type="ECO:0000256" key="13">
    <source>
        <dbReference type="SAM" id="Phobius"/>
    </source>
</evidence>
<dbReference type="SUPFAM" id="SSF51735">
    <property type="entry name" value="NAD(P)-binding Rossmann-fold domains"/>
    <property type="match status" value="1"/>
</dbReference>
<dbReference type="PANTHER" id="PTHR32507:SF0">
    <property type="entry name" value="NA(+)_H(+) ANTIPORTER 2-RELATED"/>
    <property type="match status" value="1"/>
</dbReference>
<keyword evidence="4" id="KW-0050">Antiport</keyword>
<gene>
    <name evidence="16" type="ORF">ATH50_0405</name>
</gene>
<feature type="transmembrane region" description="Helical" evidence="13">
    <location>
        <begin position="33"/>
        <end position="54"/>
    </location>
</feature>
<proteinExistence type="predicted"/>
<dbReference type="InterPro" id="IPR036721">
    <property type="entry name" value="RCK_C_sf"/>
</dbReference>
<keyword evidence="9 13" id="KW-1133">Transmembrane helix</keyword>
<evidence type="ECO:0000256" key="1">
    <source>
        <dbReference type="ARBA" id="ARBA00003660"/>
    </source>
</evidence>
<dbReference type="InterPro" id="IPR038770">
    <property type="entry name" value="Na+/solute_symporter_sf"/>
</dbReference>
<evidence type="ECO:0000256" key="10">
    <source>
        <dbReference type="ARBA" id="ARBA00023027"/>
    </source>
</evidence>
<dbReference type="SUPFAM" id="SSF116726">
    <property type="entry name" value="TrkA C-terminal domain-like"/>
    <property type="match status" value="1"/>
</dbReference>
<dbReference type="AlphaFoldDB" id="A0A3M0DTD9"/>
<feature type="transmembrane region" description="Helical" evidence="13">
    <location>
        <begin position="6"/>
        <end position="26"/>
    </location>
</feature>
<protein>
    <submittedName>
        <fullName evidence="16">NhaP-type Na+/H+ or K+/H+ antiporter</fullName>
    </submittedName>
</protein>
<evidence type="ECO:0000256" key="12">
    <source>
        <dbReference type="ARBA" id="ARBA00023136"/>
    </source>
</evidence>
<keyword evidence="7 13" id="KW-0812">Transmembrane</keyword>
<dbReference type="InterPro" id="IPR006037">
    <property type="entry name" value="RCK_C"/>
</dbReference>
<feature type="transmembrane region" description="Helical" evidence="13">
    <location>
        <begin position="60"/>
        <end position="80"/>
    </location>
</feature>
<evidence type="ECO:0000256" key="9">
    <source>
        <dbReference type="ARBA" id="ARBA00022989"/>
    </source>
</evidence>
<evidence type="ECO:0000256" key="7">
    <source>
        <dbReference type="ARBA" id="ARBA00022692"/>
    </source>
</evidence>
<keyword evidence="5" id="KW-1003">Cell membrane</keyword>
<dbReference type="Pfam" id="PF02254">
    <property type="entry name" value="TrkA_N"/>
    <property type="match status" value="1"/>
</dbReference>
<feature type="transmembrane region" description="Helical" evidence="13">
    <location>
        <begin position="92"/>
        <end position="115"/>
    </location>
</feature>
<feature type="transmembrane region" description="Helical" evidence="13">
    <location>
        <begin position="121"/>
        <end position="146"/>
    </location>
</feature>
<feature type="transmembrane region" description="Helical" evidence="13">
    <location>
        <begin position="369"/>
        <end position="390"/>
    </location>
</feature>
<dbReference type="Pfam" id="PF00999">
    <property type="entry name" value="Na_H_Exchanger"/>
    <property type="match status" value="1"/>
</dbReference>
<dbReference type="GO" id="GO:0015297">
    <property type="term" value="F:antiporter activity"/>
    <property type="evidence" value="ECO:0007669"/>
    <property type="project" value="UniProtKB-KW"/>
</dbReference>
<evidence type="ECO:0000256" key="8">
    <source>
        <dbReference type="ARBA" id="ARBA00022958"/>
    </source>
</evidence>
<keyword evidence="10" id="KW-0520">NAD</keyword>
<dbReference type="EMBL" id="REFS01000001">
    <property type="protein sequence ID" value="RMB25319.1"/>
    <property type="molecule type" value="Genomic_DNA"/>
</dbReference>
<keyword evidence="3" id="KW-0813">Transport</keyword>
<dbReference type="InterPro" id="IPR006036">
    <property type="entry name" value="K_uptake_TrkA"/>
</dbReference>
<organism evidence="16 17">
    <name type="scientific">Haloplanus aerogenes</name>
    <dbReference type="NCBI Taxonomy" id="660522"/>
    <lineage>
        <taxon>Archaea</taxon>
        <taxon>Methanobacteriati</taxon>
        <taxon>Methanobacteriota</taxon>
        <taxon>Stenosarchaea group</taxon>
        <taxon>Halobacteria</taxon>
        <taxon>Halobacteriales</taxon>
        <taxon>Haloferacaceae</taxon>
        <taxon>Haloplanus</taxon>
    </lineage>
</organism>
<dbReference type="Gene3D" id="1.20.1530.20">
    <property type="match status" value="1"/>
</dbReference>
<reference evidence="16 17" key="1">
    <citation type="journal article" date="2015" name="Stand. Genomic Sci.">
        <title>Genomic Encyclopedia of Bacterial and Archaeal Type Strains, Phase III: the genomes of soil and plant-associated and newly described type strains.</title>
        <authorList>
            <person name="Whitman W.B."/>
            <person name="Woyke T."/>
            <person name="Klenk H.P."/>
            <person name="Zhou Y."/>
            <person name="Lilburn T.G."/>
            <person name="Beck B.J."/>
            <person name="De Vos P."/>
            <person name="Vandamme P."/>
            <person name="Eisen J.A."/>
            <person name="Garrity G."/>
            <person name="Hugenholtz P."/>
            <person name="Kyrpides N.C."/>
        </authorList>
    </citation>
    <scope>NUCLEOTIDE SEQUENCE [LARGE SCALE GENOMIC DNA]</scope>
    <source>
        <strain evidence="16 17">CGMCC 1.10124</strain>
    </source>
</reference>
<keyword evidence="8" id="KW-0630">Potassium</keyword>
<keyword evidence="12 13" id="KW-0472">Membrane</keyword>
<sequence length="622" mass="65426">MSAAAVDIIRTVVTIMALGVAAQVFADRLRVPSVVFLVLAGLVVGPEGLGLVTLDVAGGALRAIVGLSVAIIVFEGAFHLRIERIRSARRETLRLITVGAVGSLVGTAVVVHYALGAPWDLALLIGSLLVATGPTVITPIMSVVPVRERVASTLETEGVVNDVTAAILAIVVFETVLLGSRGLPTLVREFALRFGLGVAVGVAVAAVLWAILRYGTQAVENAPQNARLMVLVSSLVMYGIAEVLGARIGASEAGIAAVAAGGFVLGNADIPYRDTVEQFKGDVSLLVIAFVFITLASLLSVDDLLGLGVGGLVAVVAIAVLVRPAVVLLCTVGERLTLRERLFVSALGPRGIVPASVATLFALELQPRNPAAATTLVGTVFLVILVTVVFEGGLARHIAQALDVIPKRVIVVGGGRVGTELAERLEERGESVVIVEQDTEVIERLREQGFTVHNGDGGERDVLERAGIENAKVVVAATRDDDLNLLVGQLANAYGVETVVARVNDPGNVAAFDDLDVEAISTSSSIAWSMDNVIERPGISQWMRELNRDGDVQEIEVSDPTRAGKTVAELSDELPESCHLALISRDGTNHLPHPDDRIELGDHLTFIGRREAVRDAIAYCTD</sequence>
<dbReference type="PROSITE" id="PS51202">
    <property type="entry name" value="RCK_C"/>
    <property type="match status" value="1"/>
</dbReference>
<dbReference type="InterPro" id="IPR006153">
    <property type="entry name" value="Cation/H_exchanger_TM"/>
</dbReference>
<comment type="subcellular location">
    <subcellularLocation>
        <location evidence="2">Cell membrane</location>
        <topology evidence="2">Multi-pass membrane protein</topology>
    </subcellularLocation>
</comment>
<feature type="domain" description="RCK N-terminal" evidence="14">
    <location>
        <begin position="406"/>
        <end position="521"/>
    </location>
</feature>
<evidence type="ECO:0000313" key="17">
    <source>
        <dbReference type="Proteomes" id="UP000277326"/>
    </source>
</evidence>
<comment type="caution">
    <text evidence="16">The sequence shown here is derived from an EMBL/GenBank/DDBJ whole genome shotgun (WGS) entry which is preliminary data.</text>
</comment>
<name>A0A3M0DTD9_9EURY</name>
<dbReference type="GO" id="GO:0015079">
    <property type="term" value="F:potassium ion transmembrane transporter activity"/>
    <property type="evidence" value="ECO:0007669"/>
    <property type="project" value="InterPro"/>
</dbReference>
<evidence type="ECO:0000256" key="11">
    <source>
        <dbReference type="ARBA" id="ARBA00023065"/>
    </source>
</evidence>
<evidence type="ECO:0000259" key="14">
    <source>
        <dbReference type="PROSITE" id="PS51201"/>
    </source>
</evidence>
<dbReference type="PANTHER" id="PTHR32507">
    <property type="entry name" value="NA(+)/H(+) ANTIPORTER 1"/>
    <property type="match status" value="1"/>
</dbReference>
<feature type="transmembrane region" description="Helical" evidence="13">
    <location>
        <begin position="342"/>
        <end position="363"/>
    </location>
</feature>
<feature type="transmembrane region" description="Helical" evidence="13">
    <location>
        <begin position="224"/>
        <end position="241"/>
    </location>
</feature>
<evidence type="ECO:0000256" key="4">
    <source>
        <dbReference type="ARBA" id="ARBA00022449"/>
    </source>
</evidence>
<accession>A0A3M0DTD9</accession>
<evidence type="ECO:0000256" key="2">
    <source>
        <dbReference type="ARBA" id="ARBA00004651"/>
    </source>
</evidence>
<keyword evidence="11" id="KW-0406">Ion transport</keyword>